<dbReference type="RefSeq" id="WP_108689026.1">
    <property type="nucleotide sequence ID" value="NZ_QCYK01000003.1"/>
</dbReference>
<evidence type="ECO:0000313" key="3">
    <source>
        <dbReference type="Proteomes" id="UP000244450"/>
    </source>
</evidence>
<comment type="caution">
    <text evidence="2">The sequence shown here is derived from an EMBL/GenBank/DDBJ whole genome shotgun (WGS) entry which is preliminary data.</text>
</comment>
<evidence type="ECO:0000313" key="2">
    <source>
        <dbReference type="EMBL" id="PUZ23282.1"/>
    </source>
</evidence>
<keyword evidence="1" id="KW-0472">Membrane</keyword>
<reference evidence="2 3" key="1">
    <citation type="submission" date="2018-04" db="EMBL/GenBank/DDBJ databases">
        <title>Chitinophaga fuyangensis sp. nov., isolated from soil in a chemical factory.</title>
        <authorList>
            <person name="Chen K."/>
        </authorList>
    </citation>
    <scope>NUCLEOTIDE SEQUENCE [LARGE SCALE GENOMIC DNA]</scope>
    <source>
        <strain evidence="2 3">LY-1</strain>
    </source>
</reference>
<name>A0A2T7BDX6_9BACT</name>
<dbReference type="Proteomes" id="UP000244450">
    <property type="component" value="Unassembled WGS sequence"/>
</dbReference>
<accession>A0A2T7BDX6</accession>
<proteinExistence type="predicted"/>
<keyword evidence="1" id="KW-1133">Transmembrane helix</keyword>
<protein>
    <submittedName>
        <fullName evidence="2">Uncharacterized protein</fullName>
    </submittedName>
</protein>
<dbReference type="EMBL" id="QCYK01000003">
    <property type="protein sequence ID" value="PUZ23282.1"/>
    <property type="molecule type" value="Genomic_DNA"/>
</dbReference>
<gene>
    <name evidence="2" type="ORF">DCC81_23095</name>
</gene>
<dbReference type="AlphaFoldDB" id="A0A2T7BDX6"/>
<organism evidence="2 3">
    <name type="scientific">Chitinophaga parva</name>
    <dbReference type="NCBI Taxonomy" id="2169414"/>
    <lineage>
        <taxon>Bacteria</taxon>
        <taxon>Pseudomonadati</taxon>
        <taxon>Bacteroidota</taxon>
        <taxon>Chitinophagia</taxon>
        <taxon>Chitinophagales</taxon>
        <taxon>Chitinophagaceae</taxon>
        <taxon>Chitinophaga</taxon>
    </lineage>
</organism>
<evidence type="ECO:0000256" key="1">
    <source>
        <dbReference type="SAM" id="Phobius"/>
    </source>
</evidence>
<keyword evidence="3" id="KW-1185">Reference proteome</keyword>
<sequence>MKTNTQEISTLGTFQLRLFKMGMVLSLAGGICFFLFACGSPKSSDSTAKDSTSLATDSITNMTTGADTTVAMDSTPVMGDTSHK</sequence>
<keyword evidence="1" id="KW-0812">Transmembrane</keyword>
<feature type="transmembrane region" description="Helical" evidence="1">
    <location>
        <begin position="18"/>
        <end position="39"/>
    </location>
</feature>